<organism evidence="4 5">
    <name type="scientific">Nocardioides renjunii</name>
    <dbReference type="NCBI Taxonomy" id="3095075"/>
    <lineage>
        <taxon>Bacteria</taxon>
        <taxon>Bacillati</taxon>
        <taxon>Actinomycetota</taxon>
        <taxon>Actinomycetes</taxon>
        <taxon>Propionibacteriales</taxon>
        <taxon>Nocardioidaceae</taxon>
        <taxon>Nocardioides</taxon>
    </lineage>
</organism>
<dbReference type="Gene3D" id="2.130.10.10">
    <property type="entry name" value="YVTN repeat-like/Quinoprotein amine dehydrogenase"/>
    <property type="match status" value="2"/>
</dbReference>
<dbReference type="Proteomes" id="UP001291999">
    <property type="component" value="Unassembled WGS sequence"/>
</dbReference>
<feature type="repeat" description="WD" evidence="1">
    <location>
        <begin position="139"/>
        <end position="170"/>
    </location>
</feature>
<dbReference type="InterPro" id="IPR015943">
    <property type="entry name" value="WD40/YVTN_repeat-like_dom_sf"/>
</dbReference>
<feature type="chain" id="PRO_5047455752" description="WD40 repeat protein" evidence="3">
    <location>
        <begin position="25"/>
        <end position="347"/>
    </location>
</feature>
<keyword evidence="3" id="KW-0732">Signal</keyword>
<protein>
    <recommendedName>
        <fullName evidence="6">WD40 repeat protein</fullName>
    </recommendedName>
</protein>
<name>A0ABU5K9P8_9ACTN</name>
<dbReference type="Pfam" id="PF00400">
    <property type="entry name" value="WD40"/>
    <property type="match status" value="2"/>
</dbReference>
<evidence type="ECO:0000313" key="5">
    <source>
        <dbReference type="Proteomes" id="UP001291999"/>
    </source>
</evidence>
<dbReference type="EMBL" id="JAXQPW010000001">
    <property type="protein sequence ID" value="MDZ5661310.1"/>
    <property type="molecule type" value="Genomic_DNA"/>
</dbReference>
<comment type="caution">
    <text evidence="4">The sequence shown here is derived from an EMBL/GenBank/DDBJ whole genome shotgun (WGS) entry which is preliminary data.</text>
</comment>
<evidence type="ECO:0000313" key="4">
    <source>
        <dbReference type="EMBL" id="MDZ5661310.1"/>
    </source>
</evidence>
<dbReference type="PROSITE" id="PS51257">
    <property type="entry name" value="PROKAR_LIPOPROTEIN"/>
    <property type="match status" value="1"/>
</dbReference>
<dbReference type="PANTHER" id="PTHR19879">
    <property type="entry name" value="TRANSCRIPTION INITIATION FACTOR TFIID"/>
    <property type="match status" value="1"/>
</dbReference>
<dbReference type="SMART" id="SM00320">
    <property type="entry name" value="WD40"/>
    <property type="match status" value="4"/>
</dbReference>
<evidence type="ECO:0000256" key="3">
    <source>
        <dbReference type="SAM" id="SignalP"/>
    </source>
</evidence>
<reference evidence="4 5" key="1">
    <citation type="submission" date="2023-11" db="EMBL/GenBank/DDBJ databases">
        <title>Novel species in genus Nocardioides.</title>
        <authorList>
            <person name="Zhou H."/>
        </authorList>
    </citation>
    <scope>NUCLEOTIDE SEQUENCE [LARGE SCALE GENOMIC DNA]</scope>
    <source>
        <strain evidence="4 5">S-58</strain>
    </source>
</reference>
<dbReference type="InterPro" id="IPR001680">
    <property type="entry name" value="WD40_rpt"/>
</dbReference>
<accession>A0ABU5K9P8</accession>
<proteinExistence type="predicted"/>
<sequence length="347" mass="35012">MRLRRARLASAVAVLLVLAGCSSSQDGRDEGRAGGDGGQGAEQGDLVEVPGVLLDGDAAALSPDGARLAVPCDARLCVWSTADGSLQEQWDGGAVVAWGAADRVATDRVEDGSVDVVVLDPTTGREVAAAEAHRAEDVQDGTGGGLRDLAFAPDGSTLAGVGGDGVVRLWPADLADVVEVTGTGDGVAVAFSPDGERVAVASSDAAVSVHDAATGEPVGSLAGPAQGDVAWSDDGASIATASFALDDAAATTVWDADSYDEVATLPRAGHHLAFTPGSDALVLSVKDQLDVVRWDWAGDDVRTFAGATDPPRAVVASADRVLAVSPRDGVLAWDVDGGEPTVFEPVE</sequence>
<keyword evidence="5" id="KW-1185">Reference proteome</keyword>
<dbReference type="SUPFAM" id="SSF82171">
    <property type="entry name" value="DPP6 N-terminal domain-like"/>
    <property type="match status" value="1"/>
</dbReference>
<evidence type="ECO:0008006" key="6">
    <source>
        <dbReference type="Google" id="ProtNLM"/>
    </source>
</evidence>
<dbReference type="RefSeq" id="WP_322423615.1">
    <property type="nucleotide sequence ID" value="NZ_JAXQPW010000001.1"/>
</dbReference>
<evidence type="ECO:0000256" key="2">
    <source>
        <dbReference type="SAM" id="MobiDB-lite"/>
    </source>
</evidence>
<keyword evidence="1" id="KW-0853">WD repeat</keyword>
<gene>
    <name evidence="4" type="ORF">SFC79_05980</name>
</gene>
<dbReference type="PROSITE" id="PS50082">
    <property type="entry name" value="WD_REPEATS_2"/>
    <property type="match status" value="1"/>
</dbReference>
<feature type="region of interest" description="Disordered" evidence="2">
    <location>
        <begin position="24"/>
        <end position="44"/>
    </location>
</feature>
<dbReference type="PANTHER" id="PTHR19879:SF9">
    <property type="entry name" value="TRANSCRIPTION INITIATION FACTOR TFIID SUBUNIT 5"/>
    <property type="match status" value="1"/>
</dbReference>
<evidence type="ECO:0000256" key="1">
    <source>
        <dbReference type="PROSITE-ProRule" id="PRU00221"/>
    </source>
</evidence>
<feature type="signal peptide" evidence="3">
    <location>
        <begin position="1"/>
        <end position="24"/>
    </location>
</feature>